<dbReference type="GO" id="GO:0016020">
    <property type="term" value="C:membrane"/>
    <property type="evidence" value="ECO:0007669"/>
    <property type="project" value="TreeGrafter"/>
</dbReference>
<dbReference type="InterPro" id="IPR002123">
    <property type="entry name" value="Plipid/glycerol_acylTrfase"/>
</dbReference>
<accession>A0A3A4NPJ2</accession>
<reference evidence="3 4" key="1">
    <citation type="journal article" date="2017" name="ISME J.">
        <title>Energy and carbon metabolisms in a deep terrestrial subsurface fluid microbial community.</title>
        <authorList>
            <person name="Momper L."/>
            <person name="Jungbluth S.P."/>
            <person name="Lee M.D."/>
            <person name="Amend J.P."/>
        </authorList>
    </citation>
    <scope>NUCLEOTIDE SEQUENCE [LARGE SCALE GENOMIC DNA]</scope>
    <source>
        <strain evidence="3">SURF_5</strain>
    </source>
</reference>
<dbReference type="PANTHER" id="PTHR22753:SF14">
    <property type="entry name" value="MONOACYLGLYCEROL_DIACYLGLYCEROL O-ACYLTRANSFERASE"/>
    <property type="match status" value="1"/>
</dbReference>
<dbReference type="Pfam" id="PF01553">
    <property type="entry name" value="Acyltransferase"/>
    <property type="match status" value="1"/>
</dbReference>
<dbReference type="SMART" id="SM00563">
    <property type="entry name" value="PlsC"/>
    <property type="match status" value="1"/>
</dbReference>
<dbReference type="SUPFAM" id="SSF69593">
    <property type="entry name" value="Glycerol-3-phosphate (1)-acyltransferase"/>
    <property type="match status" value="1"/>
</dbReference>
<evidence type="ECO:0000313" key="3">
    <source>
        <dbReference type="EMBL" id="RJP17684.1"/>
    </source>
</evidence>
<feature type="compositionally biased region" description="Basic residues" evidence="1">
    <location>
        <begin position="22"/>
        <end position="34"/>
    </location>
</feature>
<feature type="compositionally biased region" description="Basic and acidic residues" evidence="1">
    <location>
        <begin position="35"/>
        <end position="63"/>
    </location>
</feature>
<dbReference type="GO" id="GO:0016746">
    <property type="term" value="F:acyltransferase activity"/>
    <property type="evidence" value="ECO:0007669"/>
    <property type="project" value="UniProtKB-KW"/>
</dbReference>
<protein>
    <submittedName>
        <fullName evidence="3">Glycerol acyltransferase</fullName>
    </submittedName>
</protein>
<gene>
    <name evidence="3" type="ORF">C4520_15845</name>
</gene>
<keyword evidence="3" id="KW-0012">Acyltransferase</keyword>
<dbReference type="Proteomes" id="UP000265882">
    <property type="component" value="Unassembled WGS sequence"/>
</dbReference>
<evidence type="ECO:0000313" key="4">
    <source>
        <dbReference type="Proteomes" id="UP000265882"/>
    </source>
</evidence>
<name>A0A3A4NPJ2_ABYX5</name>
<feature type="region of interest" description="Disordered" evidence="1">
    <location>
        <begin position="1"/>
        <end position="104"/>
    </location>
</feature>
<dbReference type="AlphaFoldDB" id="A0A3A4NPJ2"/>
<dbReference type="PANTHER" id="PTHR22753">
    <property type="entry name" value="TRANSMEMBRANE PROTEIN 68"/>
    <property type="match status" value="1"/>
</dbReference>
<feature type="compositionally biased region" description="Basic residues" evidence="1">
    <location>
        <begin position="1"/>
        <end position="12"/>
    </location>
</feature>
<keyword evidence="3" id="KW-0808">Transferase</keyword>
<sequence length="388" mass="43906">MATEKTRKRKPAARSTGGPSVKKAKITAKKRTKVRRDSAEKDNGYAGVERRIEQRLERLEKRPEKKAKRTPSIEPQPMESETGSFDVPVKKLRPSPAKSRDGSLKSGLKRILSLLPGSRPHDYDKLIETLEHMDEFGKVPDIETKFESLMMFLYEKYWRVNTSGIEKVPSKGRTLIVANHSGVIPFDGAMIATAIYKFHPARRHARFLIEDWFGQLPFATQFMNAVGQVRACQENAERLLRHDQLVGVFPEGIKGMAKGFKNRYNLARFGRGGVIRLAIKTGTPVVPCAVVGAEEIYIVLGYANWLGKMFGMPLFPITATFPWLGLLGFLPLPTKWYIQFGDVISYDEYGEEALSDNVIVNRLNRQLRSTIQDMVDSALKKRRSLFFG</sequence>
<dbReference type="CDD" id="cd07987">
    <property type="entry name" value="LPLAT_MGAT-like"/>
    <property type="match status" value="1"/>
</dbReference>
<dbReference type="EMBL" id="QZKU01000112">
    <property type="protein sequence ID" value="RJP17684.1"/>
    <property type="molecule type" value="Genomic_DNA"/>
</dbReference>
<proteinExistence type="predicted"/>
<evidence type="ECO:0000259" key="2">
    <source>
        <dbReference type="SMART" id="SM00563"/>
    </source>
</evidence>
<evidence type="ECO:0000256" key="1">
    <source>
        <dbReference type="SAM" id="MobiDB-lite"/>
    </source>
</evidence>
<feature type="domain" description="Phospholipid/glycerol acyltransferase" evidence="2">
    <location>
        <begin position="174"/>
        <end position="293"/>
    </location>
</feature>
<organism evidence="3 4">
    <name type="scientific">Abyssobacteria bacterium (strain SURF_5)</name>
    <dbReference type="NCBI Taxonomy" id="2093360"/>
    <lineage>
        <taxon>Bacteria</taxon>
        <taxon>Pseudomonadati</taxon>
        <taxon>Candidatus Hydrogenedentota</taxon>
        <taxon>Candidatus Abyssobacteria</taxon>
    </lineage>
</organism>
<comment type="caution">
    <text evidence="3">The sequence shown here is derived from an EMBL/GenBank/DDBJ whole genome shotgun (WGS) entry which is preliminary data.</text>
</comment>